<evidence type="ECO:0000256" key="1">
    <source>
        <dbReference type="SAM" id="MobiDB-lite"/>
    </source>
</evidence>
<evidence type="ECO:0000313" key="3">
    <source>
        <dbReference type="EMBL" id="OSX59471.1"/>
    </source>
</evidence>
<keyword evidence="2" id="KW-0812">Transmembrane</keyword>
<dbReference type="Proteomes" id="UP000194127">
    <property type="component" value="Unassembled WGS sequence"/>
</dbReference>
<feature type="transmembrane region" description="Helical" evidence="2">
    <location>
        <begin position="292"/>
        <end position="312"/>
    </location>
</feature>
<sequence>MLSFFAINYIAHAATAPPVIGTLDPAIYVPKLKYWLSIPQLFAIIYPYRGLLRSLCIITGMSSLSPLKLDDTTIALLSGVVLLVARDPSDWEPSSQPELIRVRLPEELELSRITDSDAMNSHVYIEVEDAPFPTTRVDPKKHNIVGEIELPQGYRLRAVQADVSWFYFACQNTAIQSVLDLLMRLPIGDLPRSLVSNIQRRYRKITEDLPASQHRDDGPSRDHTPSPALYLKPLPVLERVRDFLRSSVDDTSKINLARARSVLPMVISIAQLISATIALYETRGDQITRFGYAAYGLSVIPYAIMTVVNLVCNACVGQWPCRFVLNTGVCAEAARRPDAKIDGVVGVTKKLEDSGFQSPDDAGTPDEKGGYTLAFLSKECIHIDRGDSSKRELLVVQVGDTTRRFQLLKTLPEETSQNASSVGKNAHYTFSISSINNHPYQHPAESSIEDGLGRLFKKIVGFCVPMSFAIILIPLPYLITYALTGFKAHGSTAAQRGWMMTWLVVGQCLAFVPPYQNSPALSKLRQADANLGWFRIPSETMVGLVILPELLLTHSCVSGTLEIRNHVMSSRHLSGHRTHSTLQGYFSLMPFLTTVLFTLSAGCLILLASPAVSIPLPLPISKECKRDLNIIWGLVQFYVTNYVAYAASTPTTMTGRHIPVGFGRFKAYIQPIWITVLLVPFAGLVRSVLLLVGSITIDDVSLALRVRALVVVTRVKGWKPAENREELVPVQLPSGFADVDRR</sequence>
<dbReference type="AlphaFoldDB" id="A0A1X6MSV3"/>
<dbReference type="GeneID" id="36331322"/>
<dbReference type="OrthoDB" id="5406607at2759"/>
<evidence type="ECO:0000256" key="2">
    <source>
        <dbReference type="SAM" id="Phobius"/>
    </source>
</evidence>
<proteinExistence type="predicted"/>
<feature type="transmembrane region" description="Helical" evidence="2">
    <location>
        <begin position="262"/>
        <end position="280"/>
    </location>
</feature>
<protein>
    <submittedName>
        <fullName evidence="3">Uncharacterized protein</fullName>
    </submittedName>
</protein>
<feature type="region of interest" description="Disordered" evidence="1">
    <location>
        <begin position="206"/>
        <end position="228"/>
    </location>
</feature>
<dbReference type="RefSeq" id="XP_024336265.1">
    <property type="nucleotide sequence ID" value="XM_024486373.1"/>
</dbReference>
<name>A0A1X6MSV3_9APHY</name>
<feature type="transmembrane region" description="Helical" evidence="2">
    <location>
        <begin position="459"/>
        <end position="479"/>
    </location>
</feature>
<evidence type="ECO:0000313" key="4">
    <source>
        <dbReference type="Proteomes" id="UP000194127"/>
    </source>
</evidence>
<keyword evidence="2" id="KW-1133">Transmembrane helix</keyword>
<keyword evidence="2" id="KW-0472">Membrane</keyword>
<organism evidence="3 4">
    <name type="scientific">Postia placenta MAD-698-R-SB12</name>
    <dbReference type="NCBI Taxonomy" id="670580"/>
    <lineage>
        <taxon>Eukaryota</taxon>
        <taxon>Fungi</taxon>
        <taxon>Dikarya</taxon>
        <taxon>Basidiomycota</taxon>
        <taxon>Agaricomycotina</taxon>
        <taxon>Agaricomycetes</taxon>
        <taxon>Polyporales</taxon>
        <taxon>Adustoporiaceae</taxon>
        <taxon>Rhodonia</taxon>
    </lineage>
</organism>
<keyword evidence="4" id="KW-1185">Reference proteome</keyword>
<accession>A0A1X6MSV3</accession>
<feature type="transmembrane region" description="Helical" evidence="2">
    <location>
        <begin position="672"/>
        <end position="697"/>
    </location>
</feature>
<reference evidence="3 4" key="1">
    <citation type="submission" date="2017-04" db="EMBL/GenBank/DDBJ databases">
        <title>Genome Sequence of the Model Brown-Rot Fungus Postia placenta SB12.</title>
        <authorList>
            <consortium name="DOE Joint Genome Institute"/>
            <person name="Gaskell J."/>
            <person name="Kersten P."/>
            <person name="Larrondo L.F."/>
            <person name="Canessa P."/>
            <person name="Martinez D."/>
            <person name="Hibbett D."/>
            <person name="Schmoll M."/>
            <person name="Kubicek C.P."/>
            <person name="Martinez A.T."/>
            <person name="Yadav J."/>
            <person name="Master E."/>
            <person name="Magnuson J.K."/>
            <person name="James T."/>
            <person name="Yaver D."/>
            <person name="Berka R."/>
            <person name="Labutti K."/>
            <person name="Lipzen A."/>
            <person name="Aerts A."/>
            <person name="Barry K."/>
            <person name="Henrissat B."/>
            <person name="Blanchette R."/>
            <person name="Grigoriev I."/>
            <person name="Cullen D."/>
        </authorList>
    </citation>
    <scope>NUCLEOTIDE SEQUENCE [LARGE SCALE GENOMIC DNA]</scope>
    <source>
        <strain evidence="3 4">MAD-698-R-SB12</strain>
    </source>
</reference>
<feature type="transmembrane region" description="Helical" evidence="2">
    <location>
        <begin position="585"/>
        <end position="608"/>
    </location>
</feature>
<feature type="compositionally biased region" description="Basic and acidic residues" evidence="1">
    <location>
        <begin position="213"/>
        <end position="224"/>
    </location>
</feature>
<dbReference type="EMBL" id="KZ110602">
    <property type="protein sequence ID" value="OSX59471.1"/>
    <property type="molecule type" value="Genomic_DNA"/>
</dbReference>
<gene>
    <name evidence="3" type="ORF">POSPLADRAFT_1150050</name>
</gene>